<dbReference type="EMBL" id="BT141183">
    <property type="protein sequence ID" value="AFK40977.1"/>
    <property type="molecule type" value="mRNA"/>
</dbReference>
<accession>I3SL35</accession>
<feature type="domain" description="Nucleotide-diphospho-sugar transferase" evidence="3">
    <location>
        <begin position="120"/>
        <end position="238"/>
    </location>
</feature>
<protein>
    <recommendedName>
        <fullName evidence="3">Nucleotide-diphospho-sugar transferase domain-containing protein</fullName>
    </recommendedName>
</protein>
<evidence type="ECO:0000256" key="2">
    <source>
        <dbReference type="SAM" id="Phobius"/>
    </source>
</evidence>
<reference evidence="4" key="1">
    <citation type="submission" date="2012-05" db="EMBL/GenBank/DDBJ databases">
        <authorList>
            <person name="Krishnakumar V."/>
            <person name="Cheung F."/>
            <person name="Xiao Y."/>
            <person name="Chan A."/>
            <person name="Moskal W.A."/>
            <person name="Town C.D."/>
        </authorList>
    </citation>
    <scope>NUCLEOTIDE SEQUENCE</scope>
</reference>
<name>I3SL35_MEDTR</name>
<feature type="transmembrane region" description="Helical" evidence="2">
    <location>
        <begin position="36"/>
        <end position="59"/>
    </location>
</feature>
<organism evidence="4">
    <name type="scientific">Medicago truncatula</name>
    <name type="common">Barrel medic</name>
    <name type="synonym">Medicago tribuloides</name>
    <dbReference type="NCBI Taxonomy" id="3880"/>
    <lineage>
        <taxon>Eukaryota</taxon>
        <taxon>Viridiplantae</taxon>
        <taxon>Streptophyta</taxon>
        <taxon>Embryophyta</taxon>
        <taxon>Tracheophyta</taxon>
        <taxon>Spermatophyta</taxon>
        <taxon>Magnoliopsida</taxon>
        <taxon>eudicotyledons</taxon>
        <taxon>Gunneridae</taxon>
        <taxon>Pentapetalae</taxon>
        <taxon>rosids</taxon>
        <taxon>fabids</taxon>
        <taxon>Fabales</taxon>
        <taxon>Fabaceae</taxon>
        <taxon>Papilionoideae</taxon>
        <taxon>50 kb inversion clade</taxon>
        <taxon>NPAAA clade</taxon>
        <taxon>Hologalegina</taxon>
        <taxon>IRL clade</taxon>
        <taxon>Trifolieae</taxon>
        <taxon>Medicago</taxon>
    </lineage>
</organism>
<evidence type="ECO:0000259" key="3">
    <source>
        <dbReference type="Pfam" id="PF03407"/>
    </source>
</evidence>
<dbReference type="InterPro" id="IPR052636">
    <property type="entry name" value="UDP-D-xylose:L-fucose_XylT"/>
</dbReference>
<sequence length="240" mass="27001">MSGFLHQRSLHNPFQFSNPFPSSQPSSTNPKKPLSIFSPAILLSLLSLIIVLGVFSPWVGMPQKLIFTSNPEVSKWGRYTLDEALTFVAKNGTVIVCIVSQPYLPFLNNWLISIAMHKRHDMVLVIAEDYPSLYKVNQLWPGHAVLIPPVLDLEASHKFGSQGFFNFTARRPSHLLKILELGYSVMYNDVDMVWLGDPFPYLQGNHDVYFTDDMTAIKPLNHSHDLPPPGKRGGLIYVVA</sequence>
<keyword evidence="2" id="KW-1133">Transmembrane helix</keyword>
<feature type="compositionally biased region" description="Low complexity" evidence="1">
    <location>
        <begin position="12"/>
        <end position="27"/>
    </location>
</feature>
<dbReference type="PANTHER" id="PTHR47032:SF1">
    <property type="entry name" value="UDP-D-XYLOSE:L-FUCOSE ALPHA-1,3-D-XYLOSYLTRANSFERASE-RELATED"/>
    <property type="match status" value="1"/>
</dbReference>
<proteinExistence type="evidence at transcript level"/>
<evidence type="ECO:0000256" key="1">
    <source>
        <dbReference type="SAM" id="MobiDB-lite"/>
    </source>
</evidence>
<evidence type="ECO:0000313" key="4">
    <source>
        <dbReference type="EMBL" id="AFK40977.1"/>
    </source>
</evidence>
<dbReference type="Pfam" id="PF03407">
    <property type="entry name" value="Nucleotid_trans"/>
    <property type="match status" value="1"/>
</dbReference>
<dbReference type="AlphaFoldDB" id="I3SL35"/>
<dbReference type="ExpressionAtlas" id="I3SL35">
    <property type="expression patterns" value="differential"/>
</dbReference>
<dbReference type="PANTHER" id="PTHR47032">
    <property type="entry name" value="UDP-D-XYLOSE:L-FUCOSE ALPHA-1,3-D-XYLOSYLTRANSFERASE-RELATED"/>
    <property type="match status" value="1"/>
</dbReference>
<feature type="region of interest" description="Disordered" evidence="1">
    <location>
        <begin position="1"/>
        <end position="27"/>
    </location>
</feature>
<keyword evidence="2" id="KW-0472">Membrane</keyword>
<keyword evidence="2" id="KW-0812">Transmembrane</keyword>
<dbReference type="InterPro" id="IPR005069">
    <property type="entry name" value="Nucl-diP-sugar_transferase"/>
</dbReference>